<feature type="transmembrane region" description="Helical" evidence="2">
    <location>
        <begin position="83"/>
        <end position="103"/>
    </location>
</feature>
<dbReference type="Proteomes" id="UP001154078">
    <property type="component" value="Chromosome 1"/>
</dbReference>
<reference evidence="3" key="1">
    <citation type="submission" date="2021-12" db="EMBL/GenBank/DDBJ databases">
        <authorList>
            <person name="King R."/>
        </authorList>
    </citation>
    <scope>NUCLEOTIDE SEQUENCE</scope>
</reference>
<evidence type="ECO:0000256" key="2">
    <source>
        <dbReference type="SAM" id="Phobius"/>
    </source>
</evidence>
<comment type="similarity">
    <text evidence="1">Belongs to the major facilitator superfamily.</text>
</comment>
<accession>A0A9P0AUC0</accession>
<feature type="transmembrane region" description="Helical" evidence="2">
    <location>
        <begin position="236"/>
        <end position="256"/>
    </location>
</feature>
<proteinExistence type="inferred from homology"/>
<dbReference type="FunFam" id="1.20.1250.20:FF:000431">
    <property type="entry name" value="Predicted protein"/>
    <property type="match status" value="1"/>
</dbReference>
<protein>
    <recommendedName>
        <fullName evidence="5">Major facilitator superfamily domain-containing protein 12-like</fullName>
    </recommendedName>
</protein>
<keyword evidence="2" id="KW-1133">Transmembrane helix</keyword>
<dbReference type="OrthoDB" id="1730117at2759"/>
<feature type="transmembrane region" description="Helical" evidence="2">
    <location>
        <begin position="123"/>
        <end position="140"/>
    </location>
</feature>
<feature type="transmembrane region" description="Helical" evidence="2">
    <location>
        <begin position="448"/>
        <end position="468"/>
    </location>
</feature>
<name>A0A9P0AUC0_BRAAE</name>
<feature type="transmembrane region" description="Helical" evidence="2">
    <location>
        <begin position="155"/>
        <end position="174"/>
    </location>
</feature>
<dbReference type="SUPFAM" id="SSF103473">
    <property type="entry name" value="MFS general substrate transporter"/>
    <property type="match status" value="1"/>
</dbReference>
<keyword evidence="4" id="KW-1185">Reference proteome</keyword>
<dbReference type="InterPro" id="IPR036259">
    <property type="entry name" value="MFS_trans_sf"/>
</dbReference>
<dbReference type="InterPro" id="IPR039672">
    <property type="entry name" value="MFS_2"/>
</dbReference>
<evidence type="ECO:0000313" key="4">
    <source>
        <dbReference type="Proteomes" id="UP001154078"/>
    </source>
</evidence>
<evidence type="ECO:0008006" key="5">
    <source>
        <dbReference type="Google" id="ProtNLM"/>
    </source>
</evidence>
<gene>
    <name evidence="3" type="ORF">MELIAE_LOCUS1926</name>
</gene>
<dbReference type="CDD" id="cd17491">
    <property type="entry name" value="MFS_MFSD12"/>
    <property type="match status" value="1"/>
</dbReference>
<dbReference type="GO" id="GO:0008643">
    <property type="term" value="P:carbohydrate transport"/>
    <property type="evidence" value="ECO:0007669"/>
    <property type="project" value="InterPro"/>
</dbReference>
<dbReference type="GO" id="GO:0015293">
    <property type="term" value="F:symporter activity"/>
    <property type="evidence" value="ECO:0007669"/>
    <property type="project" value="InterPro"/>
</dbReference>
<feature type="transmembrane region" description="Helical" evidence="2">
    <location>
        <begin position="350"/>
        <end position="368"/>
    </location>
</feature>
<dbReference type="Pfam" id="PF13347">
    <property type="entry name" value="MFS_2"/>
    <property type="match status" value="1"/>
</dbReference>
<feature type="transmembrane region" description="Helical" evidence="2">
    <location>
        <begin position="318"/>
        <end position="338"/>
    </location>
</feature>
<feature type="transmembrane region" description="Helical" evidence="2">
    <location>
        <begin position="413"/>
        <end position="433"/>
    </location>
</feature>
<dbReference type="EMBL" id="OV121132">
    <property type="protein sequence ID" value="CAH0548088.1"/>
    <property type="molecule type" value="Genomic_DNA"/>
</dbReference>
<feature type="transmembrane region" description="Helical" evidence="2">
    <location>
        <begin position="374"/>
        <end position="401"/>
    </location>
</feature>
<dbReference type="PANTHER" id="PTHR11328:SF28">
    <property type="entry name" value="MAJOR FACILITATOR SUPERFAMILY DOMAIN-CONTAINING PROTEIN 12"/>
    <property type="match status" value="1"/>
</dbReference>
<dbReference type="PANTHER" id="PTHR11328">
    <property type="entry name" value="MAJOR FACILITATOR SUPERFAMILY DOMAIN-CONTAINING PROTEIN"/>
    <property type="match status" value="1"/>
</dbReference>
<dbReference type="Gene3D" id="1.20.1250.20">
    <property type="entry name" value="MFS general substrate transporter like domains"/>
    <property type="match status" value="1"/>
</dbReference>
<organism evidence="3 4">
    <name type="scientific">Brassicogethes aeneus</name>
    <name type="common">Rape pollen beetle</name>
    <name type="synonym">Meligethes aeneus</name>
    <dbReference type="NCBI Taxonomy" id="1431903"/>
    <lineage>
        <taxon>Eukaryota</taxon>
        <taxon>Metazoa</taxon>
        <taxon>Ecdysozoa</taxon>
        <taxon>Arthropoda</taxon>
        <taxon>Hexapoda</taxon>
        <taxon>Insecta</taxon>
        <taxon>Pterygota</taxon>
        <taxon>Neoptera</taxon>
        <taxon>Endopterygota</taxon>
        <taxon>Coleoptera</taxon>
        <taxon>Polyphaga</taxon>
        <taxon>Cucujiformia</taxon>
        <taxon>Nitidulidae</taxon>
        <taxon>Meligethinae</taxon>
        <taxon>Brassicogethes</taxon>
    </lineage>
</organism>
<evidence type="ECO:0000313" key="3">
    <source>
        <dbReference type="EMBL" id="CAH0548088.1"/>
    </source>
</evidence>
<dbReference type="AlphaFoldDB" id="A0A9P0AUC0"/>
<sequence>MSLRYYRIKLTKFRERFQRYRDKMMDSSSSHLISDEYTEVYRRLPFALQLSYGVGHVLNDVCASMWFTYLIVFFRYVLNFSNWQTGFLLLVGQVADALATPFVGFHSDQSDTFWLCRYGRRKIWHLLGTFCVLGAFPFIFSPCLGCTELRGWPEMFYYSIFIVVFQFGWASVQISHLSLIPELTPNEHDRTKLTAIRYCFTVVSNVLVYVITWLVLHLDDGESSKIGPKDGPKFQQIIWSVLSIGSVCSIIFHLMVKEGDSTSSNNVRGGQLRTSVWELLTTLEVYQVALIYMSSRLFVNLTQIFIPLYLHETLDMVASSLAVIPLTMFLGSFLTSLAIERVNRSLGRKITYVIGMVLGVSACIWIKFGQDSLYTNVFIYIVAILVGAGGSIVLVTSLGITTDLIGDRTDNGAFVYGIMSFTDKMANGIAVVIIQDLHPTATTYYRDILAYVCGGAIIVGALAVIFSCRGSSTRDEYERIPEHQSIN</sequence>
<evidence type="ECO:0000256" key="1">
    <source>
        <dbReference type="ARBA" id="ARBA00008335"/>
    </source>
</evidence>
<dbReference type="GO" id="GO:0005886">
    <property type="term" value="C:plasma membrane"/>
    <property type="evidence" value="ECO:0007669"/>
    <property type="project" value="TreeGrafter"/>
</dbReference>
<feature type="transmembrane region" description="Helical" evidence="2">
    <location>
        <begin position="57"/>
        <end position="77"/>
    </location>
</feature>
<keyword evidence="2" id="KW-0472">Membrane</keyword>
<keyword evidence="2" id="KW-0812">Transmembrane</keyword>
<feature type="transmembrane region" description="Helical" evidence="2">
    <location>
        <begin position="195"/>
        <end position="216"/>
    </location>
</feature>